<proteinExistence type="predicted"/>
<feature type="transmembrane region" description="Helical" evidence="2">
    <location>
        <begin position="61"/>
        <end position="83"/>
    </location>
</feature>
<name>A0AAD2D190_EUPCR</name>
<gene>
    <name evidence="3" type="ORF">ECRASSUSDP1_LOCUS17935</name>
</gene>
<feature type="transmembrane region" description="Helical" evidence="2">
    <location>
        <begin position="103"/>
        <end position="127"/>
    </location>
</feature>
<feature type="region of interest" description="Disordered" evidence="1">
    <location>
        <begin position="174"/>
        <end position="229"/>
    </location>
</feature>
<protein>
    <submittedName>
        <fullName evidence="3">Uncharacterized protein</fullName>
    </submittedName>
</protein>
<dbReference type="Proteomes" id="UP001295684">
    <property type="component" value="Unassembled WGS sequence"/>
</dbReference>
<sequence length="229" mass="25789">MRIAQVLAAIFHIPFFVFSSSYAFSGLGPFTSYLFFVTNVFFWAANIPVSMKMAGRSGKPFITCMLIGIFAVLGVLHNGFGMMVDKKACHSHSHHALFCDANFFLMFLITIIALTQSGLFISCFIIARKSRYNPRFRFERLNDTDTLYSSVAHNSSSQQNLTFQYQPEPKRPLGSIPSFKAPVQRVDPRPVGAQPSFPVNQPMRGPSPSNDEYIPDDLPYDPRKTRQSL</sequence>
<keyword evidence="2" id="KW-0472">Membrane</keyword>
<dbReference type="AlphaFoldDB" id="A0AAD2D190"/>
<dbReference type="EMBL" id="CAMPGE010018127">
    <property type="protein sequence ID" value="CAI2376565.1"/>
    <property type="molecule type" value="Genomic_DNA"/>
</dbReference>
<accession>A0AAD2D190</accession>
<feature type="compositionally biased region" description="Basic and acidic residues" evidence="1">
    <location>
        <begin position="220"/>
        <end position="229"/>
    </location>
</feature>
<comment type="caution">
    <text evidence="3">The sequence shown here is derived from an EMBL/GenBank/DDBJ whole genome shotgun (WGS) entry which is preliminary data.</text>
</comment>
<keyword evidence="2" id="KW-1133">Transmembrane helix</keyword>
<evidence type="ECO:0000256" key="2">
    <source>
        <dbReference type="SAM" id="Phobius"/>
    </source>
</evidence>
<evidence type="ECO:0000313" key="3">
    <source>
        <dbReference type="EMBL" id="CAI2376565.1"/>
    </source>
</evidence>
<organism evidence="3 4">
    <name type="scientific">Euplotes crassus</name>
    <dbReference type="NCBI Taxonomy" id="5936"/>
    <lineage>
        <taxon>Eukaryota</taxon>
        <taxon>Sar</taxon>
        <taxon>Alveolata</taxon>
        <taxon>Ciliophora</taxon>
        <taxon>Intramacronucleata</taxon>
        <taxon>Spirotrichea</taxon>
        <taxon>Hypotrichia</taxon>
        <taxon>Euplotida</taxon>
        <taxon>Euplotidae</taxon>
        <taxon>Moneuplotes</taxon>
    </lineage>
</organism>
<evidence type="ECO:0000313" key="4">
    <source>
        <dbReference type="Proteomes" id="UP001295684"/>
    </source>
</evidence>
<reference evidence="3" key="1">
    <citation type="submission" date="2023-07" db="EMBL/GenBank/DDBJ databases">
        <authorList>
            <consortium name="AG Swart"/>
            <person name="Singh M."/>
            <person name="Singh A."/>
            <person name="Seah K."/>
            <person name="Emmerich C."/>
        </authorList>
    </citation>
    <scope>NUCLEOTIDE SEQUENCE</scope>
    <source>
        <strain evidence="3">DP1</strain>
    </source>
</reference>
<feature type="transmembrane region" description="Helical" evidence="2">
    <location>
        <begin position="33"/>
        <end position="49"/>
    </location>
</feature>
<keyword evidence="2" id="KW-0812">Transmembrane</keyword>
<evidence type="ECO:0000256" key="1">
    <source>
        <dbReference type="SAM" id="MobiDB-lite"/>
    </source>
</evidence>
<keyword evidence="4" id="KW-1185">Reference proteome</keyword>